<dbReference type="Proteomes" id="UP000054166">
    <property type="component" value="Unassembled WGS sequence"/>
</dbReference>
<feature type="non-terminal residue" evidence="2">
    <location>
        <position position="336"/>
    </location>
</feature>
<feature type="compositionally biased region" description="Acidic residues" evidence="1">
    <location>
        <begin position="286"/>
        <end position="297"/>
    </location>
</feature>
<organism evidence="2 3">
    <name type="scientific">Piloderma croceum (strain F 1598)</name>
    <dbReference type="NCBI Taxonomy" id="765440"/>
    <lineage>
        <taxon>Eukaryota</taxon>
        <taxon>Fungi</taxon>
        <taxon>Dikarya</taxon>
        <taxon>Basidiomycota</taxon>
        <taxon>Agaricomycotina</taxon>
        <taxon>Agaricomycetes</taxon>
        <taxon>Agaricomycetidae</taxon>
        <taxon>Atheliales</taxon>
        <taxon>Atheliaceae</taxon>
        <taxon>Piloderma</taxon>
    </lineage>
</organism>
<gene>
    <name evidence="2" type="ORF">PILCRDRAFT_4852</name>
</gene>
<feature type="region of interest" description="Disordered" evidence="1">
    <location>
        <begin position="29"/>
        <end position="67"/>
    </location>
</feature>
<feature type="compositionally biased region" description="Acidic residues" evidence="1">
    <location>
        <begin position="183"/>
        <end position="195"/>
    </location>
</feature>
<dbReference type="HOGENOM" id="CLU_827832_0_0_1"/>
<keyword evidence="3" id="KW-1185">Reference proteome</keyword>
<accession>A0A0C3G3A8</accession>
<protein>
    <submittedName>
        <fullName evidence="2">Uncharacterized protein</fullName>
    </submittedName>
</protein>
<feature type="compositionally biased region" description="Basic residues" evidence="1">
    <location>
        <begin position="214"/>
        <end position="226"/>
    </location>
</feature>
<feature type="compositionally biased region" description="Basic and acidic residues" evidence="1">
    <location>
        <begin position="45"/>
        <end position="54"/>
    </location>
</feature>
<dbReference type="InParanoid" id="A0A0C3G3A8"/>
<proteinExistence type="predicted"/>
<dbReference type="STRING" id="765440.A0A0C3G3A8"/>
<evidence type="ECO:0000313" key="3">
    <source>
        <dbReference type="Proteomes" id="UP000054166"/>
    </source>
</evidence>
<reference evidence="2 3" key="1">
    <citation type="submission" date="2014-04" db="EMBL/GenBank/DDBJ databases">
        <authorList>
            <consortium name="DOE Joint Genome Institute"/>
            <person name="Kuo A."/>
            <person name="Tarkka M."/>
            <person name="Buscot F."/>
            <person name="Kohler A."/>
            <person name="Nagy L.G."/>
            <person name="Floudas D."/>
            <person name="Copeland A."/>
            <person name="Barry K.W."/>
            <person name="Cichocki N."/>
            <person name="Veneault-Fourrey C."/>
            <person name="LaButti K."/>
            <person name="Lindquist E.A."/>
            <person name="Lipzen A."/>
            <person name="Lundell T."/>
            <person name="Morin E."/>
            <person name="Murat C."/>
            <person name="Sun H."/>
            <person name="Tunlid A."/>
            <person name="Henrissat B."/>
            <person name="Grigoriev I.V."/>
            <person name="Hibbett D.S."/>
            <person name="Martin F."/>
            <person name="Nordberg H.P."/>
            <person name="Cantor M.N."/>
            <person name="Hua S.X."/>
        </authorList>
    </citation>
    <scope>NUCLEOTIDE SEQUENCE [LARGE SCALE GENOMIC DNA]</scope>
    <source>
        <strain evidence="2 3">F 1598</strain>
    </source>
</reference>
<evidence type="ECO:0000313" key="2">
    <source>
        <dbReference type="EMBL" id="KIM86349.1"/>
    </source>
</evidence>
<dbReference type="OrthoDB" id="3271097at2759"/>
<name>A0A0C3G3A8_PILCF</name>
<feature type="region of interest" description="Disordered" evidence="1">
    <location>
        <begin position="161"/>
        <end position="336"/>
    </location>
</feature>
<dbReference type="EMBL" id="KN832982">
    <property type="protein sequence ID" value="KIM86349.1"/>
    <property type="molecule type" value="Genomic_DNA"/>
</dbReference>
<feature type="compositionally biased region" description="Acidic residues" evidence="1">
    <location>
        <begin position="232"/>
        <end position="243"/>
    </location>
</feature>
<reference evidence="3" key="2">
    <citation type="submission" date="2015-01" db="EMBL/GenBank/DDBJ databases">
        <title>Evolutionary Origins and Diversification of the Mycorrhizal Mutualists.</title>
        <authorList>
            <consortium name="DOE Joint Genome Institute"/>
            <consortium name="Mycorrhizal Genomics Consortium"/>
            <person name="Kohler A."/>
            <person name="Kuo A."/>
            <person name="Nagy L.G."/>
            <person name="Floudas D."/>
            <person name="Copeland A."/>
            <person name="Barry K.W."/>
            <person name="Cichocki N."/>
            <person name="Veneault-Fourrey C."/>
            <person name="LaButti K."/>
            <person name="Lindquist E.A."/>
            <person name="Lipzen A."/>
            <person name="Lundell T."/>
            <person name="Morin E."/>
            <person name="Murat C."/>
            <person name="Riley R."/>
            <person name="Ohm R."/>
            <person name="Sun H."/>
            <person name="Tunlid A."/>
            <person name="Henrissat B."/>
            <person name="Grigoriev I.V."/>
            <person name="Hibbett D.S."/>
            <person name="Martin F."/>
        </authorList>
    </citation>
    <scope>NUCLEOTIDE SEQUENCE [LARGE SCALE GENOMIC DNA]</scope>
    <source>
        <strain evidence="3">F 1598</strain>
    </source>
</reference>
<dbReference type="AlphaFoldDB" id="A0A0C3G3A8"/>
<evidence type="ECO:0000256" key="1">
    <source>
        <dbReference type="SAM" id="MobiDB-lite"/>
    </source>
</evidence>
<feature type="compositionally biased region" description="Basic and acidic residues" evidence="1">
    <location>
        <begin position="169"/>
        <end position="182"/>
    </location>
</feature>
<sequence>MSKAKKKSAVSTRKLKELRAQIDDVGEDITQIEREDVSKKRKRQYRDGPKDDSIPKPPGTAGKGGGLGYNLQNAMGLSGRENEEIYLSLLQKVRKAAPRSGIDTTKTIRQIRPIIVIRFIALCQKKWPFFRRFEDGWPLCDMLASYLVNQKASANQKNKQLKAAGINTRDLESASESEKAGSEEEGDNNSEDEEGPQPKKIKKDTKVTISSAKIKAKRSPSGRPKKPQTVESDGDLSDSDDELANVPPAKARKVNKARDVKLEDIFSDGEIALAPRKSKSKTAPDHDEDTDPEESQSDESKSNQKPKKGHAPDETPFKWTEADIPLVCPEEDCNDA</sequence>